<evidence type="ECO:0000256" key="1">
    <source>
        <dbReference type="SAM" id="SignalP"/>
    </source>
</evidence>
<feature type="signal peptide" evidence="1">
    <location>
        <begin position="1"/>
        <end position="27"/>
    </location>
</feature>
<dbReference type="Proteomes" id="UP000886751">
    <property type="component" value="Unassembled WGS sequence"/>
</dbReference>
<feature type="chain" id="PRO_5038571515" description="Lipoprotein" evidence="1">
    <location>
        <begin position="28"/>
        <end position="200"/>
    </location>
</feature>
<evidence type="ECO:0000313" key="3">
    <source>
        <dbReference type="Proteomes" id="UP000886751"/>
    </source>
</evidence>
<dbReference type="AlphaFoldDB" id="A0A9D2BV15"/>
<sequence length="200" mass="21023">MNDKRSGSKRRALAALLAGALALALCACSQFDGRYDDEDFLTSSFDSYATVLRAGHIRDDGSYALEASSFSGVETLNTFTVEQDQAVCEAASTLTCTEGEAKLLVVDTEAGTIAAQWPLDSAGPMTVTLPAGSYRLRIAGKSAKFDGQITLTLDGQALPWNDILADVQDGLSGLLDGELKDALQDTKDSLTEAFGDPGTA</sequence>
<proteinExistence type="predicted"/>
<evidence type="ECO:0008006" key="4">
    <source>
        <dbReference type="Google" id="ProtNLM"/>
    </source>
</evidence>
<reference evidence="2" key="1">
    <citation type="journal article" date="2021" name="PeerJ">
        <title>Extensive microbial diversity within the chicken gut microbiome revealed by metagenomics and culture.</title>
        <authorList>
            <person name="Gilroy R."/>
            <person name="Ravi A."/>
            <person name="Getino M."/>
            <person name="Pursley I."/>
            <person name="Horton D.L."/>
            <person name="Alikhan N.F."/>
            <person name="Baker D."/>
            <person name="Gharbi K."/>
            <person name="Hall N."/>
            <person name="Watson M."/>
            <person name="Adriaenssens E.M."/>
            <person name="Foster-Nyarko E."/>
            <person name="Jarju S."/>
            <person name="Secka A."/>
            <person name="Antonio M."/>
            <person name="Oren A."/>
            <person name="Chaudhuri R.R."/>
            <person name="La Ragione R."/>
            <person name="Hildebrand F."/>
            <person name="Pallen M.J."/>
        </authorList>
    </citation>
    <scope>NUCLEOTIDE SEQUENCE</scope>
    <source>
        <strain evidence="2">ChiHecec2B26-7398</strain>
    </source>
</reference>
<comment type="caution">
    <text evidence="2">The sequence shown here is derived from an EMBL/GenBank/DDBJ whole genome shotgun (WGS) entry which is preliminary data.</text>
</comment>
<gene>
    <name evidence="2" type="ORF">H9846_03295</name>
</gene>
<keyword evidence="1" id="KW-0732">Signal</keyword>
<organism evidence="2 3">
    <name type="scientific">Candidatus Gemmiger excrementipullorum</name>
    <dbReference type="NCBI Taxonomy" id="2838610"/>
    <lineage>
        <taxon>Bacteria</taxon>
        <taxon>Bacillati</taxon>
        <taxon>Bacillota</taxon>
        <taxon>Clostridia</taxon>
        <taxon>Eubacteriales</taxon>
        <taxon>Gemmiger</taxon>
    </lineage>
</organism>
<protein>
    <recommendedName>
        <fullName evidence="4">Lipoprotein</fullName>
    </recommendedName>
</protein>
<dbReference type="EMBL" id="DXEI01000053">
    <property type="protein sequence ID" value="HIX94464.1"/>
    <property type="molecule type" value="Genomic_DNA"/>
</dbReference>
<dbReference type="PROSITE" id="PS51257">
    <property type="entry name" value="PROKAR_LIPOPROTEIN"/>
    <property type="match status" value="1"/>
</dbReference>
<reference evidence="2" key="2">
    <citation type="submission" date="2021-04" db="EMBL/GenBank/DDBJ databases">
        <authorList>
            <person name="Gilroy R."/>
        </authorList>
    </citation>
    <scope>NUCLEOTIDE SEQUENCE</scope>
    <source>
        <strain evidence="2">ChiHecec2B26-7398</strain>
    </source>
</reference>
<accession>A0A9D2BV15</accession>
<evidence type="ECO:0000313" key="2">
    <source>
        <dbReference type="EMBL" id="HIX94464.1"/>
    </source>
</evidence>
<name>A0A9D2BV15_9FIRM</name>